<accession>A0A1G9B3D7</accession>
<protein>
    <submittedName>
        <fullName evidence="2">Uncharacterized protein</fullName>
    </submittedName>
</protein>
<dbReference type="AlphaFoldDB" id="A0A1G9B3D7"/>
<feature type="transmembrane region" description="Helical" evidence="1">
    <location>
        <begin position="256"/>
        <end position="281"/>
    </location>
</feature>
<reference evidence="3" key="1">
    <citation type="submission" date="2016-10" db="EMBL/GenBank/DDBJ databases">
        <authorList>
            <person name="Varghese N."/>
            <person name="Submissions S."/>
        </authorList>
    </citation>
    <scope>NUCLEOTIDE SEQUENCE [LARGE SCALE GENOMIC DNA]</scope>
    <source>
        <strain evidence="3">CGMCC 1.11012</strain>
    </source>
</reference>
<dbReference type="EMBL" id="FNDX01000039">
    <property type="protein sequence ID" value="SDK34061.1"/>
    <property type="molecule type" value="Genomic_DNA"/>
</dbReference>
<dbReference type="OrthoDB" id="9767931at2"/>
<evidence type="ECO:0000313" key="2">
    <source>
        <dbReference type="EMBL" id="SDK34061.1"/>
    </source>
</evidence>
<feature type="transmembrane region" description="Helical" evidence="1">
    <location>
        <begin position="370"/>
        <end position="388"/>
    </location>
</feature>
<evidence type="ECO:0000256" key="1">
    <source>
        <dbReference type="SAM" id="Phobius"/>
    </source>
</evidence>
<dbReference type="STRING" id="1174501.SAMN05216192_1399"/>
<evidence type="ECO:0000313" key="3">
    <source>
        <dbReference type="Proteomes" id="UP000199050"/>
    </source>
</evidence>
<feature type="transmembrane region" description="Helical" evidence="1">
    <location>
        <begin position="37"/>
        <end position="54"/>
    </location>
</feature>
<keyword evidence="1" id="KW-1133">Transmembrane helix</keyword>
<name>A0A1G9B3D7_9BACL</name>
<dbReference type="InterPro" id="IPR025291">
    <property type="entry name" value="DUF4153"/>
</dbReference>
<feature type="transmembrane region" description="Helical" evidence="1">
    <location>
        <begin position="209"/>
        <end position="229"/>
    </location>
</feature>
<keyword evidence="3" id="KW-1185">Reference proteome</keyword>
<dbReference type="Proteomes" id="UP000199050">
    <property type="component" value="Unassembled WGS sequence"/>
</dbReference>
<feature type="transmembrane region" description="Helical" evidence="1">
    <location>
        <begin position="12"/>
        <end position="31"/>
    </location>
</feature>
<feature type="transmembrane region" description="Helical" evidence="1">
    <location>
        <begin position="157"/>
        <end position="179"/>
    </location>
</feature>
<feature type="transmembrane region" description="Helical" evidence="1">
    <location>
        <begin position="92"/>
        <end position="109"/>
    </location>
</feature>
<keyword evidence="1" id="KW-0812">Transmembrane</keyword>
<gene>
    <name evidence="2" type="ORF">SAMN05216192_1399</name>
</gene>
<proteinExistence type="predicted"/>
<dbReference type="Pfam" id="PF13687">
    <property type="entry name" value="DUF4153"/>
    <property type="match status" value="1"/>
</dbReference>
<keyword evidence="1" id="KW-0472">Membrane</keyword>
<feature type="transmembrane region" description="Helical" evidence="1">
    <location>
        <begin position="400"/>
        <end position="417"/>
    </location>
</feature>
<feature type="transmembrane region" description="Helical" evidence="1">
    <location>
        <begin position="330"/>
        <end position="350"/>
    </location>
</feature>
<sequence length="503" mass="57328">MEEKVPVIPRSALSALAAALLLAIVHQYLFFGHKPGVSYPIFVVLFYCFMLYYAKDQLRPLKWFDYVWLAAIFLLAMTFVLFSSWFFFGLNLLVLPALILLHMTYLLSYRRPSWSGIQLIGAALEHFFAQGPRHWPTVFSVIRRTGGEGLKNERKQVYLKVLAGLLLSFPLLLIVVSLLSSADGVFNQILNKFPELLERISFSEGFGRTLWSVVLGIGLFGYLWGFVAFKRIERQVIVPKEGEPRMEPFEFTVDPVIATTVLTAVNAVYVLFVSVQFSYLFGAWEGALPQGSTYADYARSGFFELIMVTSINFGLLLLSLLALPQAKARLLSVIRTLLYILVLCSVVMLYSAYSRLALYEEAYGYTEIRFLVHAFMIFLGLLLILAAVRISKREFPLIKWYVVLGLLSYVFMNYIGMDRIIASQNIARYEASGDIDAPYLSGLSWETVPLLIDFSKQNNDLLKQELSDKWSDRRGEAQQEWPSFNIAQYRGQQALQEYLNTAK</sequence>
<dbReference type="RefSeq" id="WP_090718022.1">
    <property type="nucleotide sequence ID" value="NZ_CBCSKY010000040.1"/>
</dbReference>
<feature type="transmembrane region" description="Helical" evidence="1">
    <location>
        <begin position="66"/>
        <end position="86"/>
    </location>
</feature>
<feature type="transmembrane region" description="Helical" evidence="1">
    <location>
        <begin position="301"/>
        <end position="323"/>
    </location>
</feature>
<organism evidence="2 3">
    <name type="scientific">Paenibacillus typhae</name>
    <dbReference type="NCBI Taxonomy" id="1174501"/>
    <lineage>
        <taxon>Bacteria</taxon>
        <taxon>Bacillati</taxon>
        <taxon>Bacillota</taxon>
        <taxon>Bacilli</taxon>
        <taxon>Bacillales</taxon>
        <taxon>Paenibacillaceae</taxon>
        <taxon>Paenibacillus</taxon>
    </lineage>
</organism>